<name>A0ABU3YDF2_9SPHN</name>
<comment type="caution">
    <text evidence="2">The sequence shown here is derived from an EMBL/GenBank/DDBJ whole genome shotgun (WGS) entry which is preliminary data.</text>
</comment>
<evidence type="ECO:0000256" key="1">
    <source>
        <dbReference type="SAM" id="SignalP"/>
    </source>
</evidence>
<accession>A0ABU3YDF2</accession>
<dbReference type="EMBL" id="JAWJEJ010000002">
    <property type="protein sequence ID" value="MDV3459401.1"/>
    <property type="molecule type" value="Genomic_DNA"/>
</dbReference>
<dbReference type="Proteomes" id="UP001273531">
    <property type="component" value="Unassembled WGS sequence"/>
</dbReference>
<feature type="chain" id="PRO_5045607796" description="DUF4139 domain-containing protein" evidence="1">
    <location>
        <begin position="20"/>
        <end position="510"/>
    </location>
</feature>
<feature type="signal peptide" evidence="1">
    <location>
        <begin position="1"/>
        <end position="19"/>
    </location>
</feature>
<dbReference type="PANTHER" id="PTHR38075">
    <property type="entry name" value="DUF4139 DOMAIN-CONTAINING PROTEIN"/>
    <property type="match status" value="1"/>
</dbReference>
<keyword evidence="1" id="KW-0732">Signal</keyword>
<protein>
    <recommendedName>
        <fullName evidence="4">DUF4139 domain-containing protein</fullName>
    </recommendedName>
</protein>
<gene>
    <name evidence="2" type="ORF">RZN05_20575</name>
</gene>
<organism evidence="2 3">
    <name type="scientific">Sphingomonas agrestis</name>
    <dbReference type="NCBI Taxonomy" id="3080540"/>
    <lineage>
        <taxon>Bacteria</taxon>
        <taxon>Pseudomonadati</taxon>
        <taxon>Pseudomonadota</taxon>
        <taxon>Alphaproteobacteria</taxon>
        <taxon>Sphingomonadales</taxon>
        <taxon>Sphingomonadaceae</taxon>
        <taxon>Sphingomonas</taxon>
    </lineage>
</organism>
<keyword evidence="3" id="KW-1185">Reference proteome</keyword>
<reference evidence="2 3" key="1">
    <citation type="submission" date="2023-10" db="EMBL/GenBank/DDBJ databases">
        <title>Sphingomonas sp. HF-S4 16S ribosomal RNA gene Genome sequencing and assembly.</title>
        <authorList>
            <person name="Lee H."/>
        </authorList>
    </citation>
    <scope>NUCLEOTIDE SEQUENCE [LARGE SCALE GENOMIC DNA]</scope>
    <source>
        <strain evidence="2 3">HF-S4</strain>
    </source>
</reference>
<evidence type="ECO:0000313" key="2">
    <source>
        <dbReference type="EMBL" id="MDV3459401.1"/>
    </source>
</evidence>
<proteinExistence type="predicted"/>
<evidence type="ECO:0000313" key="3">
    <source>
        <dbReference type="Proteomes" id="UP001273531"/>
    </source>
</evidence>
<dbReference type="PANTHER" id="PTHR38075:SF1">
    <property type="entry name" value="DUF4139 DOMAIN-CONTAINING PROTEIN"/>
    <property type="match status" value="1"/>
</dbReference>
<dbReference type="RefSeq" id="WP_317228543.1">
    <property type="nucleotide sequence ID" value="NZ_JAWJEJ010000002.1"/>
</dbReference>
<evidence type="ECO:0008006" key="4">
    <source>
        <dbReference type="Google" id="ProtNLM"/>
    </source>
</evidence>
<sequence length="510" mass="54893">MRWRSLAWLLLLVAAPVAAQPVVTSAAPEGVAVTIYRAQDRDPGEQMNLGWLQGYALVTEKRTVTIPSGRAVIRFEGVAGGLLPESAIVTGLPAGVREKNLDADLLSPRSLYARSFGRPVILRRTDPNTGTVREERAVIRSGEDGAAILQTESGFEAINCGPLFEQPVYQGVPAGLSPRPTLSIETDSPAAATVTLSLSYLAWGFDWQANYVVNLREGGDRADLTAWVTLANSDPTSFVDADMAVVAGEVNREESRSYNFTPDQSLVLHCFFRPLPEEFEPVPMPAPAAPMMEGDIVVTGMRASLQSAKSSPVTVVGEDLGDLKLYRMPIPTTVASNAQKQVAMYLKPEVKVAILYRGWIDAGSPAATSIERGLRFRNKKEDGLGVPLPSGPVAVFEPLGGTQALSGEGRTYDKAVGEEVDIALGDAEGLSASATESNAGASTRAYSVTIANAHPWPVRFEGSVRFDQGNYRIEKVSARLGRKDGWPLWKATIPANGSVTLRYRLARIRD</sequence>